<proteinExistence type="inferred from homology"/>
<feature type="transmembrane region" description="Helical" evidence="7">
    <location>
        <begin position="443"/>
        <end position="463"/>
    </location>
</feature>
<feature type="domain" description="ABC transmembrane type-1" evidence="8">
    <location>
        <begin position="211"/>
        <end position="516"/>
    </location>
</feature>
<evidence type="ECO:0000256" key="4">
    <source>
        <dbReference type="ARBA" id="ARBA00022692"/>
    </source>
</evidence>
<comment type="subcellular location">
    <subcellularLocation>
        <location evidence="1 7">Cell membrane</location>
        <topology evidence="1 7">Multi-pass membrane protein</topology>
    </subcellularLocation>
</comment>
<dbReference type="EMBL" id="VUNS01000006">
    <property type="protein sequence ID" value="MST96903.1"/>
    <property type="molecule type" value="Genomic_DNA"/>
</dbReference>
<evidence type="ECO:0000256" key="7">
    <source>
        <dbReference type="RuleBase" id="RU363032"/>
    </source>
</evidence>
<dbReference type="CDD" id="cd06261">
    <property type="entry name" value="TM_PBP2"/>
    <property type="match status" value="1"/>
</dbReference>
<evidence type="ECO:0000256" key="1">
    <source>
        <dbReference type="ARBA" id="ARBA00004651"/>
    </source>
</evidence>
<comment type="caution">
    <text evidence="9">The sequence shown here is derived from an EMBL/GenBank/DDBJ whole genome shotgun (WGS) entry which is preliminary data.</text>
</comment>
<dbReference type="Proteomes" id="UP000435649">
    <property type="component" value="Unassembled WGS sequence"/>
</dbReference>
<evidence type="ECO:0000256" key="2">
    <source>
        <dbReference type="ARBA" id="ARBA00022448"/>
    </source>
</evidence>
<feature type="transmembrane region" description="Helical" evidence="7">
    <location>
        <begin position="304"/>
        <end position="322"/>
    </location>
</feature>
<dbReference type="RefSeq" id="WP_106052821.1">
    <property type="nucleotide sequence ID" value="NZ_CALXOB010000030.1"/>
</dbReference>
<evidence type="ECO:0000259" key="8">
    <source>
        <dbReference type="PROSITE" id="PS50928"/>
    </source>
</evidence>
<name>A0A844G184_9BACT</name>
<dbReference type="SUPFAM" id="SSF161098">
    <property type="entry name" value="MetI-like"/>
    <property type="match status" value="3"/>
</dbReference>
<dbReference type="InterPro" id="IPR051393">
    <property type="entry name" value="ABC_transporter_permease"/>
</dbReference>
<feature type="transmembrane region" description="Helical" evidence="7">
    <location>
        <begin position="205"/>
        <end position="233"/>
    </location>
</feature>
<feature type="transmembrane region" description="Helical" evidence="7">
    <location>
        <begin position="386"/>
        <end position="411"/>
    </location>
</feature>
<keyword evidence="3" id="KW-1003">Cell membrane</keyword>
<dbReference type="AlphaFoldDB" id="A0A844G184"/>
<feature type="transmembrane region" description="Helical" evidence="7">
    <location>
        <begin position="12"/>
        <end position="41"/>
    </location>
</feature>
<gene>
    <name evidence="9" type="ORF">FYJ85_07555</name>
</gene>
<dbReference type="InterPro" id="IPR000515">
    <property type="entry name" value="MetI-like"/>
</dbReference>
<dbReference type="InterPro" id="IPR035906">
    <property type="entry name" value="MetI-like_sf"/>
</dbReference>
<evidence type="ECO:0000256" key="3">
    <source>
        <dbReference type="ARBA" id="ARBA00022475"/>
    </source>
</evidence>
<protein>
    <submittedName>
        <fullName evidence="9">Sugar ABC transporter permease</fullName>
    </submittedName>
</protein>
<dbReference type="Gene3D" id="1.10.3720.10">
    <property type="entry name" value="MetI-like"/>
    <property type="match status" value="2"/>
</dbReference>
<evidence type="ECO:0000313" key="9">
    <source>
        <dbReference type="EMBL" id="MST96903.1"/>
    </source>
</evidence>
<feature type="transmembrane region" description="Helical" evidence="7">
    <location>
        <begin position="167"/>
        <end position="185"/>
    </location>
</feature>
<evidence type="ECO:0000256" key="5">
    <source>
        <dbReference type="ARBA" id="ARBA00022989"/>
    </source>
</evidence>
<accession>A0A844G184</accession>
<feature type="transmembrane region" description="Helical" evidence="7">
    <location>
        <begin position="253"/>
        <end position="271"/>
    </location>
</feature>
<dbReference type="GO" id="GO:0005886">
    <property type="term" value="C:plasma membrane"/>
    <property type="evidence" value="ECO:0007669"/>
    <property type="project" value="UniProtKB-SubCell"/>
</dbReference>
<organism evidence="9 10">
    <name type="scientific">Victivallis lenta</name>
    <dbReference type="NCBI Taxonomy" id="2606640"/>
    <lineage>
        <taxon>Bacteria</taxon>
        <taxon>Pseudomonadati</taxon>
        <taxon>Lentisphaerota</taxon>
        <taxon>Lentisphaeria</taxon>
        <taxon>Victivallales</taxon>
        <taxon>Victivallaceae</taxon>
        <taxon>Victivallis</taxon>
    </lineage>
</organism>
<feature type="transmembrane region" description="Helical" evidence="7">
    <location>
        <begin position="141"/>
        <end position="160"/>
    </location>
</feature>
<dbReference type="PANTHER" id="PTHR30193">
    <property type="entry name" value="ABC TRANSPORTER PERMEASE PROTEIN"/>
    <property type="match status" value="1"/>
</dbReference>
<keyword evidence="6 7" id="KW-0472">Membrane</keyword>
<comment type="similarity">
    <text evidence="7">Belongs to the binding-protein-dependent transport system permease family.</text>
</comment>
<feature type="transmembrane region" description="Helical" evidence="7">
    <location>
        <begin position="343"/>
        <end position="366"/>
    </location>
</feature>
<dbReference type="Pfam" id="PF00528">
    <property type="entry name" value="BPD_transp_1"/>
    <property type="match status" value="1"/>
</dbReference>
<keyword evidence="5 7" id="KW-1133">Transmembrane helix</keyword>
<feature type="transmembrane region" description="Helical" evidence="7">
    <location>
        <begin position="495"/>
        <end position="517"/>
    </location>
</feature>
<dbReference type="PROSITE" id="PS50928">
    <property type="entry name" value="ABC_TM1"/>
    <property type="match status" value="1"/>
</dbReference>
<feature type="transmembrane region" description="Helical" evidence="7">
    <location>
        <begin position="82"/>
        <end position="103"/>
    </location>
</feature>
<keyword evidence="10" id="KW-1185">Reference proteome</keyword>
<evidence type="ECO:0000256" key="6">
    <source>
        <dbReference type="ARBA" id="ARBA00023136"/>
    </source>
</evidence>
<dbReference type="GO" id="GO:0055085">
    <property type="term" value="P:transmembrane transport"/>
    <property type="evidence" value="ECO:0007669"/>
    <property type="project" value="InterPro"/>
</dbReference>
<evidence type="ECO:0000313" key="10">
    <source>
        <dbReference type="Proteomes" id="UP000435649"/>
    </source>
</evidence>
<reference evidence="9 10" key="1">
    <citation type="submission" date="2019-08" db="EMBL/GenBank/DDBJ databases">
        <title>In-depth cultivation of the pig gut microbiome towards novel bacterial diversity and tailored functional studies.</title>
        <authorList>
            <person name="Wylensek D."/>
            <person name="Hitch T.C.A."/>
            <person name="Clavel T."/>
        </authorList>
    </citation>
    <scope>NUCLEOTIDE SEQUENCE [LARGE SCALE GENOMIC DNA]</scope>
    <source>
        <strain evidence="9 10">BBE-744-WT-12</strain>
    </source>
</reference>
<keyword evidence="4 7" id="KW-0812">Transmembrane</keyword>
<sequence>MAMTKKDIKELAIGVGFLLPNILGFLAFTVIPLVMSIYMAFTDWNLEMHNYFRSEPITFVWFENFTRLFSDPDFPQYFGNTFFMMIGIPFGVAGSLVAALLLNMEFVKGDGKKKLMITMILTAVMVACFGLLAVLGLGGTGMTILMVSLLGGVFIIGSIGGKTVYRTLFYFPYFTAGVATFILWKKLYNPLNGPINNALRPLLDALTPVAVMISPACQTIGIVILVLVGLLYLHMVRRKLRLWRDGESGTVSCYLAMILLSLPLIFCWSWVSPTWMHVVMNTPEMKEIANASQELSFLSRDAKWTLLLMLVFLGIGWGRFLYTVYIAKRKYKCIADRGIGDSAIVDGSAMVLNMALVGLCCVFWLLPEMAAAEEGLQPPQWISDYYWAKPSLLIMGFWGAIGSNNMLLYLAGLSGVPQELYEAADIDGASPWQRFWNITWPQLANVTFFIMVMAVIGGLQGGFDMARVMTEGGPAGSTTTLAYYIYTQGFNTGRLGYASAVSWLLFVMVFVVTMFNWKFGNRYTNE</sequence>
<keyword evidence="2 7" id="KW-0813">Transport</keyword>
<dbReference type="PANTHER" id="PTHR30193:SF37">
    <property type="entry name" value="INNER MEMBRANE ABC TRANSPORTER PERMEASE PROTEIN YCJO"/>
    <property type="match status" value="1"/>
</dbReference>
<feature type="transmembrane region" description="Helical" evidence="7">
    <location>
        <begin position="115"/>
        <end position="135"/>
    </location>
</feature>